<comment type="caution">
    <text evidence="3">The sequence shown here is derived from an EMBL/GenBank/DDBJ whole genome shotgun (WGS) entry which is preliminary data.</text>
</comment>
<feature type="region of interest" description="Disordered" evidence="1">
    <location>
        <begin position="542"/>
        <end position="562"/>
    </location>
</feature>
<name>A0AAE0GF18_9CHLO</name>
<gene>
    <name evidence="3" type="ORF">CYMTET_15193</name>
</gene>
<accession>A0AAE0GF18</accession>
<keyword evidence="4" id="KW-1185">Reference proteome</keyword>
<keyword evidence="2" id="KW-1133">Transmembrane helix</keyword>
<feature type="region of interest" description="Disordered" evidence="1">
    <location>
        <begin position="305"/>
        <end position="356"/>
    </location>
</feature>
<proteinExistence type="predicted"/>
<feature type="transmembrane region" description="Helical" evidence="2">
    <location>
        <begin position="705"/>
        <end position="724"/>
    </location>
</feature>
<dbReference type="EMBL" id="LGRX02006400">
    <property type="protein sequence ID" value="KAK3276758.1"/>
    <property type="molecule type" value="Genomic_DNA"/>
</dbReference>
<evidence type="ECO:0000313" key="4">
    <source>
        <dbReference type="Proteomes" id="UP001190700"/>
    </source>
</evidence>
<dbReference type="Proteomes" id="UP001190700">
    <property type="component" value="Unassembled WGS sequence"/>
</dbReference>
<keyword evidence="2" id="KW-0472">Membrane</keyword>
<protein>
    <submittedName>
        <fullName evidence="3">Uncharacterized protein</fullName>
    </submittedName>
</protein>
<organism evidence="3 4">
    <name type="scientific">Cymbomonas tetramitiformis</name>
    <dbReference type="NCBI Taxonomy" id="36881"/>
    <lineage>
        <taxon>Eukaryota</taxon>
        <taxon>Viridiplantae</taxon>
        <taxon>Chlorophyta</taxon>
        <taxon>Pyramimonadophyceae</taxon>
        <taxon>Pyramimonadales</taxon>
        <taxon>Pyramimonadaceae</taxon>
        <taxon>Cymbomonas</taxon>
    </lineage>
</organism>
<reference evidence="3 4" key="1">
    <citation type="journal article" date="2015" name="Genome Biol. Evol.">
        <title>Comparative Genomics of a Bacterivorous Green Alga Reveals Evolutionary Causalities and Consequences of Phago-Mixotrophic Mode of Nutrition.</title>
        <authorList>
            <person name="Burns J.A."/>
            <person name="Paasch A."/>
            <person name="Narechania A."/>
            <person name="Kim E."/>
        </authorList>
    </citation>
    <scope>NUCLEOTIDE SEQUENCE [LARGE SCALE GENOMIC DNA]</scope>
    <source>
        <strain evidence="3 4">PLY_AMNH</strain>
    </source>
</reference>
<keyword evidence="2" id="KW-0812">Transmembrane</keyword>
<evidence type="ECO:0000256" key="1">
    <source>
        <dbReference type="SAM" id="MobiDB-lite"/>
    </source>
</evidence>
<evidence type="ECO:0000256" key="2">
    <source>
        <dbReference type="SAM" id="Phobius"/>
    </source>
</evidence>
<sequence>MVTTRTTRPAGAPRRSLQTIFDAAGALHAVTPSTPLIGAAPAANSAPAAFLAHCRQLRKELFDSTVAEYVLRKVVNDKDGKFSGSEARPGDLWARIVTELHLAFVNEDSGFAPLFDLADATLPVRAEANSLLYSALANILDPNSAAGDWLEASGAHFPDDGKRALLEVIRRLHDGGQPMAATRRLLAIAFRPHEDPSPQIAAFNAELRESSRKTRWDDSEVKDLFLEALDKDYYLPVLNEYIGHDKRAEVDLLTMQQRAMAVFAAKGKHSSSALSAGYAGATTALEDQMSSVLDALEDMRKEIRQLKSGHGFTPRGEKRVRESTPPAEDPPQSEPGKSTEFGRGTRTGSRYAAPPLKPGNYSQSWYTSFDQKQKKFLPKCRHPTCQKTHARHYHRNCPHQAGAHTFHVEHADAVSDMFQQAYDTRDAAGFHALCLLHGEPPVEEASAFSFTLESEEIFAAYDDASHATGPALHTNSFVPERAPEALHNGLASFPGSGVTFMDRFCGAPLAAAAFAPDDTAPTDTSPPALHVTDTAFLSALEQGGNSDIHPDSDSEFGEPPAPLLDADGDPVSTWPRPPPPSFGCCRLGTFPRTALLTTAVLCTILASASAAHTAATPSAGCSTDARAFGDAPDILQDRPSTTFACAPPDPALGLVVYQHGIPVPWIPPWPPGTTVVVLSPLSAVFSSYNPQLSASPPPWPGSSGFWLLDTFLVFFWTLVLGWFLGTWTGLPFFDVYNSLVLDSGPEQSGELRLLADRPDSG</sequence>
<evidence type="ECO:0000313" key="3">
    <source>
        <dbReference type="EMBL" id="KAK3276758.1"/>
    </source>
</evidence>
<dbReference type="AlphaFoldDB" id="A0AAE0GF18"/>